<keyword evidence="3" id="KW-0964">Secreted</keyword>
<dbReference type="SUPFAM" id="SSF51126">
    <property type="entry name" value="Pectin lyase-like"/>
    <property type="match status" value="1"/>
</dbReference>
<comment type="subcellular location">
    <subcellularLocation>
        <location evidence="1">Secreted</location>
        <location evidence="1">Cell wall</location>
    </subcellularLocation>
</comment>
<organism evidence="7 8">
    <name type="scientific">Trifolium pratense</name>
    <name type="common">Red clover</name>
    <dbReference type="NCBI Taxonomy" id="57577"/>
    <lineage>
        <taxon>Eukaryota</taxon>
        <taxon>Viridiplantae</taxon>
        <taxon>Streptophyta</taxon>
        <taxon>Embryophyta</taxon>
        <taxon>Tracheophyta</taxon>
        <taxon>Spermatophyta</taxon>
        <taxon>Magnoliopsida</taxon>
        <taxon>eudicotyledons</taxon>
        <taxon>Gunneridae</taxon>
        <taxon>Pentapetalae</taxon>
        <taxon>rosids</taxon>
        <taxon>fabids</taxon>
        <taxon>Fabales</taxon>
        <taxon>Fabaceae</taxon>
        <taxon>Papilionoideae</taxon>
        <taxon>50 kb inversion clade</taxon>
        <taxon>NPAAA clade</taxon>
        <taxon>Hologalegina</taxon>
        <taxon>IRL clade</taxon>
        <taxon>Trifolieae</taxon>
        <taxon>Trifolium</taxon>
    </lineage>
</organism>
<gene>
    <name evidence="7" type="ORF">L195_g049051</name>
</gene>
<accession>A0A2K3JN01</accession>
<evidence type="ECO:0000256" key="1">
    <source>
        <dbReference type="ARBA" id="ARBA00004191"/>
    </source>
</evidence>
<evidence type="ECO:0000313" key="8">
    <source>
        <dbReference type="Proteomes" id="UP000236291"/>
    </source>
</evidence>
<dbReference type="PANTHER" id="PTHR31707">
    <property type="entry name" value="PECTINESTERASE"/>
    <property type="match status" value="1"/>
</dbReference>
<keyword evidence="3" id="KW-0134">Cell wall</keyword>
<proteinExistence type="predicted"/>
<evidence type="ECO:0000256" key="5">
    <source>
        <dbReference type="ARBA" id="ARBA00023085"/>
    </source>
</evidence>
<evidence type="ECO:0000256" key="4">
    <source>
        <dbReference type="ARBA" id="ARBA00022801"/>
    </source>
</evidence>
<evidence type="ECO:0000256" key="3">
    <source>
        <dbReference type="ARBA" id="ARBA00022512"/>
    </source>
</evidence>
<sequence>MNNRKLLQTSVDNVMVTERVIVNPDGSGDFVTINEAVDAAPNKTGTDNGYYVIYVVAGIYNEYVSISKSKENLMIVGDGIGRTVI</sequence>
<evidence type="ECO:0000256" key="2">
    <source>
        <dbReference type="ARBA" id="ARBA00005184"/>
    </source>
</evidence>
<keyword evidence="4" id="KW-0378">Hydrolase</keyword>
<feature type="domain" description="Pectinesterase catalytic" evidence="6">
    <location>
        <begin position="20"/>
        <end position="85"/>
    </location>
</feature>
<dbReference type="GO" id="GO:0045490">
    <property type="term" value="P:pectin catabolic process"/>
    <property type="evidence" value="ECO:0007669"/>
    <property type="project" value="UniProtKB-UniPathway"/>
</dbReference>
<reference evidence="7 8" key="2">
    <citation type="journal article" date="2017" name="Front. Plant Sci.">
        <title>Gene Classification and Mining of Molecular Markers Useful in Red Clover (Trifolium pratense) Breeding.</title>
        <authorList>
            <person name="Istvanek J."/>
            <person name="Dluhosova J."/>
            <person name="Dluhos P."/>
            <person name="Patkova L."/>
            <person name="Nedelnik J."/>
            <person name="Repkova J."/>
        </authorList>
    </citation>
    <scope>NUCLEOTIDE SEQUENCE [LARGE SCALE GENOMIC DNA]</scope>
    <source>
        <strain evidence="8">cv. Tatra</strain>
        <tissue evidence="7">Young leaves</tissue>
    </source>
</reference>
<comment type="pathway">
    <text evidence="2">Glycan metabolism; pectin degradation; 2-dehydro-3-deoxy-D-gluconate from pectin: step 1/5.</text>
</comment>
<feature type="non-terminal residue" evidence="7">
    <location>
        <position position="85"/>
    </location>
</feature>
<dbReference type="InterPro" id="IPR000070">
    <property type="entry name" value="Pectinesterase_cat"/>
</dbReference>
<dbReference type="Gene3D" id="2.160.20.10">
    <property type="entry name" value="Single-stranded right-handed beta-helix, Pectin lyase-like"/>
    <property type="match status" value="1"/>
</dbReference>
<comment type="caution">
    <text evidence="7">The sequence shown here is derived from an EMBL/GenBank/DDBJ whole genome shotgun (WGS) entry which is preliminary data.</text>
</comment>
<protein>
    <submittedName>
        <fullName evidence="7">Pectinesterase</fullName>
    </submittedName>
</protein>
<keyword evidence="5" id="KW-0063">Aspartyl esterase</keyword>
<dbReference type="UniPathway" id="UPA00545">
    <property type="reaction ID" value="UER00823"/>
</dbReference>
<dbReference type="Pfam" id="PF01095">
    <property type="entry name" value="Pectinesterase"/>
    <property type="match status" value="1"/>
</dbReference>
<dbReference type="InterPro" id="IPR012334">
    <property type="entry name" value="Pectin_lyas_fold"/>
</dbReference>
<reference evidence="7 8" key="1">
    <citation type="journal article" date="2014" name="Am. J. Bot.">
        <title>Genome assembly and annotation for red clover (Trifolium pratense; Fabaceae).</title>
        <authorList>
            <person name="Istvanek J."/>
            <person name="Jaros M."/>
            <person name="Krenek A."/>
            <person name="Repkova J."/>
        </authorList>
    </citation>
    <scope>NUCLEOTIDE SEQUENCE [LARGE SCALE GENOMIC DNA]</scope>
    <source>
        <strain evidence="8">cv. Tatra</strain>
        <tissue evidence="7">Young leaves</tissue>
    </source>
</reference>
<dbReference type="EMBL" id="ASHM01071482">
    <property type="protein sequence ID" value="PNX55422.1"/>
    <property type="molecule type" value="Genomic_DNA"/>
</dbReference>
<dbReference type="GO" id="GO:0042545">
    <property type="term" value="P:cell wall modification"/>
    <property type="evidence" value="ECO:0007669"/>
    <property type="project" value="InterPro"/>
</dbReference>
<dbReference type="STRING" id="57577.A0A2K3JN01"/>
<name>A0A2K3JN01_TRIPR</name>
<evidence type="ECO:0000259" key="6">
    <source>
        <dbReference type="Pfam" id="PF01095"/>
    </source>
</evidence>
<dbReference type="GO" id="GO:0030599">
    <property type="term" value="F:pectinesterase activity"/>
    <property type="evidence" value="ECO:0007669"/>
    <property type="project" value="InterPro"/>
</dbReference>
<dbReference type="Proteomes" id="UP000236291">
    <property type="component" value="Unassembled WGS sequence"/>
</dbReference>
<dbReference type="InterPro" id="IPR011050">
    <property type="entry name" value="Pectin_lyase_fold/virulence"/>
</dbReference>
<evidence type="ECO:0000313" key="7">
    <source>
        <dbReference type="EMBL" id="PNX55422.1"/>
    </source>
</evidence>
<dbReference type="AlphaFoldDB" id="A0A2K3JN01"/>